<dbReference type="Proteomes" id="UP001153076">
    <property type="component" value="Unassembled WGS sequence"/>
</dbReference>
<proteinExistence type="predicted"/>
<name>A0A9Q1KIN9_9CARY</name>
<dbReference type="EMBL" id="JAKOGI010000080">
    <property type="protein sequence ID" value="KAJ8445091.1"/>
    <property type="molecule type" value="Genomic_DNA"/>
</dbReference>
<evidence type="ECO:0000256" key="1">
    <source>
        <dbReference type="SAM" id="MobiDB-lite"/>
    </source>
</evidence>
<keyword evidence="3" id="KW-1185">Reference proteome</keyword>
<feature type="compositionally biased region" description="Basic residues" evidence="1">
    <location>
        <begin position="100"/>
        <end position="113"/>
    </location>
</feature>
<feature type="compositionally biased region" description="Polar residues" evidence="1">
    <location>
        <begin position="114"/>
        <end position="124"/>
    </location>
</feature>
<protein>
    <submittedName>
        <fullName evidence="2">Uncharacterized protein</fullName>
    </submittedName>
</protein>
<accession>A0A9Q1KIN9</accession>
<reference evidence="2" key="1">
    <citation type="submission" date="2022-04" db="EMBL/GenBank/DDBJ databases">
        <title>Carnegiea gigantea Genome sequencing and assembly v2.</title>
        <authorList>
            <person name="Copetti D."/>
            <person name="Sanderson M.J."/>
            <person name="Burquez A."/>
            <person name="Wojciechowski M.F."/>
        </authorList>
    </citation>
    <scope>NUCLEOTIDE SEQUENCE</scope>
    <source>
        <strain evidence="2">SGP5-SGP5p</strain>
        <tissue evidence="2">Aerial part</tissue>
    </source>
</reference>
<feature type="region of interest" description="Disordered" evidence="1">
    <location>
        <begin position="100"/>
        <end position="129"/>
    </location>
</feature>
<organism evidence="2 3">
    <name type="scientific">Carnegiea gigantea</name>
    <dbReference type="NCBI Taxonomy" id="171969"/>
    <lineage>
        <taxon>Eukaryota</taxon>
        <taxon>Viridiplantae</taxon>
        <taxon>Streptophyta</taxon>
        <taxon>Embryophyta</taxon>
        <taxon>Tracheophyta</taxon>
        <taxon>Spermatophyta</taxon>
        <taxon>Magnoliopsida</taxon>
        <taxon>eudicotyledons</taxon>
        <taxon>Gunneridae</taxon>
        <taxon>Pentapetalae</taxon>
        <taxon>Caryophyllales</taxon>
        <taxon>Cactineae</taxon>
        <taxon>Cactaceae</taxon>
        <taxon>Cactoideae</taxon>
        <taxon>Echinocereeae</taxon>
        <taxon>Carnegiea</taxon>
    </lineage>
</organism>
<sequence length="212" mass="24584">MLQPIFLGRQILSYKISRETADRRSLSSLKLSQVVYDKIKQGHKIKFFDQYSMVYMTVRVSHTVSPCREDNIMHEDEQEDGKQTDNVIPLTTKLHVGHCKGKHTRTKKARPRKQTSTVPNSLDSATRKTREDIKIGRRLKRWGRTTPTYMDQDTNIKAACNERKFKLPTLKDNLIIKKHVLCRYSNEEGCIMVSPRISTDTRLVDTSEVPHV</sequence>
<gene>
    <name evidence="2" type="ORF">Cgig2_029463</name>
</gene>
<evidence type="ECO:0000313" key="3">
    <source>
        <dbReference type="Proteomes" id="UP001153076"/>
    </source>
</evidence>
<evidence type="ECO:0000313" key="2">
    <source>
        <dbReference type="EMBL" id="KAJ8445091.1"/>
    </source>
</evidence>
<comment type="caution">
    <text evidence="2">The sequence shown here is derived from an EMBL/GenBank/DDBJ whole genome shotgun (WGS) entry which is preliminary data.</text>
</comment>
<dbReference type="AlphaFoldDB" id="A0A9Q1KIN9"/>